<dbReference type="SUPFAM" id="SSF56112">
    <property type="entry name" value="Protein kinase-like (PK-like)"/>
    <property type="match status" value="1"/>
</dbReference>
<dbReference type="PROSITE" id="PS00108">
    <property type="entry name" value="PROTEIN_KINASE_ST"/>
    <property type="match status" value="1"/>
</dbReference>
<dbReference type="PROSITE" id="PS50294">
    <property type="entry name" value="WD_REPEATS_REGION"/>
    <property type="match status" value="4"/>
</dbReference>
<evidence type="ECO:0000256" key="2">
    <source>
        <dbReference type="ARBA" id="ARBA00022737"/>
    </source>
</evidence>
<dbReference type="InterPro" id="IPR020472">
    <property type="entry name" value="WD40_PAC1"/>
</dbReference>
<dbReference type="InterPro" id="IPR015943">
    <property type="entry name" value="WD40/YVTN_repeat-like_dom_sf"/>
</dbReference>
<dbReference type="PROSITE" id="PS50011">
    <property type="entry name" value="PROTEIN_KINASE_DOM"/>
    <property type="match status" value="1"/>
</dbReference>
<dbReference type="Pfam" id="PF00400">
    <property type="entry name" value="WD40"/>
    <property type="match status" value="5"/>
</dbReference>
<sequence>MSLCINPVCPQPNHPDNGGRDACATCGSALVLQGRYRVMRLISSDSGFGRVYEAYERNIPKILKVLKEGYNANAKVVELFRREAQVLSQLNHPGVPRVETEGYFLYYPANRAEPSHCLVMEKIDGPNLKQWMVQQGNHPISEKQAMLWMTQLADVLDLVHGHNYFHRDIKPENIMLRPSGQLVLVDFGAAREMTQTYMANLGDSGITTVSSAGYTPPEQEQGQAVPQSDFYALGRTLIYLMTAKLPNDSAIYNSRTNAFLWRSLAPQISAPLADLVDDLIAPAAANRPQTTTSILERLAQVRSRQVSGLPRQVAGATPWPETTLNPREGKTQPDPARSFLPPWFDRRPWLLAGLTGLALAVPLGWYALSRGAIPFAPGDANTAPALGNLTVSSVAVLTGHSGDIYDLLLLRDGKTLVSASADGTVRIWDLEAGAVRHTLTHSNVVQAIATTTDQTTLISTGDDRTIRFWSLPDGRPLGQIDNAHGTTIRALEVNRNGRILVSADSEGTIKLWPLTDDNGGLNLGEMTVAGSAQTLEADGTVNDLLFTRDNSVLISGGKSLQLWDLASLEEAAAGAAIIPTTLEGHTSFVNRMDITDDDKTLISASADQNVLLWDMATRTQSAVLKGHQSYVNTLRLEGPRLWSADADKTILVWDLHQQAPIQKITGFETDIWRFTVRPNGEIVTIGGVQPYIRLWRLNQPPAP</sequence>
<dbReference type="SUPFAM" id="SSF50978">
    <property type="entry name" value="WD40 repeat-like"/>
    <property type="match status" value="1"/>
</dbReference>
<comment type="caution">
    <text evidence="6">The sequence shown here is derived from an EMBL/GenBank/DDBJ whole genome shotgun (WGS) entry which is preliminary data.</text>
</comment>
<feature type="repeat" description="WD" evidence="3">
    <location>
        <begin position="624"/>
        <end position="663"/>
    </location>
</feature>
<name>A0A2W4WHX2_9CYAN</name>
<dbReference type="CDD" id="cd14014">
    <property type="entry name" value="STKc_PknB_like"/>
    <property type="match status" value="1"/>
</dbReference>
<feature type="repeat" description="WD" evidence="3">
    <location>
        <begin position="481"/>
        <end position="512"/>
    </location>
</feature>
<evidence type="ECO:0000256" key="3">
    <source>
        <dbReference type="PROSITE-ProRule" id="PRU00221"/>
    </source>
</evidence>
<evidence type="ECO:0000256" key="1">
    <source>
        <dbReference type="ARBA" id="ARBA00022574"/>
    </source>
</evidence>
<dbReference type="InterPro" id="IPR036322">
    <property type="entry name" value="WD40_repeat_dom_sf"/>
</dbReference>
<dbReference type="Gene3D" id="3.30.200.20">
    <property type="entry name" value="Phosphorylase Kinase, domain 1"/>
    <property type="match status" value="1"/>
</dbReference>
<dbReference type="Gene3D" id="1.10.510.10">
    <property type="entry name" value="Transferase(Phosphotransferase) domain 1"/>
    <property type="match status" value="1"/>
</dbReference>
<dbReference type="SMART" id="SM00220">
    <property type="entry name" value="S_TKc"/>
    <property type="match status" value="1"/>
</dbReference>
<dbReference type="AlphaFoldDB" id="A0A2W4WHX2"/>
<dbReference type="Proteomes" id="UP000249081">
    <property type="component" value="Unassembled WGS sequence"/>
</dbReference>
<dbReference type="Pfam" id="PF00069">
    <property type="entry name" value="Pkinase"/>
    <property type="match status" value="1"/>
</dbReference>
<organism evidence="6 7">
    <name type="scientific">Shackletoniella antarctica</name>
    <dbReference type="NCBI Taxonomy" id="268115"/>
    <lineage>
        <taxon>Bacteria</taxon>
        <taxon>Bacillati</taxon>
        <taxon>Cyanobacteriota</taxon>
        <taxon>Cyanophyceae</taxon>
        <taxon>Oculatellales</taxon>
        <taxon>Oculatellaceae</taxon>
        <taxon>Shackletoniella</taxon>
    </lineage>
</organism>
<feature type="repeat" description="WD" evidence="3">
    <location>
        <begin position="438"/>
        <end position="479"/>
    </location>
</feature>
<keyword evidence="1 3" id="KW-0853">WD repeat</keyword>
<dbReference type="EMBL" id="QBMN01000043">
    <property type="protein sequence ID" value="PZO42777.1"/>
    <property type="molecule type" value="Genomic_DNA"/>
</dbReference>
<keyword evidence="2" id="KW-0677">Repeat</keyword>
<feature type="repeat" description="WD" evidence="3">
    <location>
        <begin position="582"/>
        <end position="623"/>
    </location>
</feature>
<evidence type="ECO:0000259" key="5">
    <source>
        <dbReference type="PROSITE" id="PS50011"/>
    </source>
</evidence>
<evidence type="ECO:0000313" key="6">
    <source>
        <dbReference type="EMBL" id="PZO42777.1"/>
    </source>
</evidence>
<dbReference type="InterPro" id="IPR001680">
    <property type="entry name" value="WD40_rpt"/>
</dbReference>
<dbReference type="CDD" id="cd00200">
    <property type="entry name" value="WD40"/>
    <property type="match status" value="1"/>
</dbReference>
<protein>
    <recommendedName>
        <fullName evidence="5">Protein kinase domain-containing protein</fullName>
    </recommendedName>
</protein>
<dbReference type="PRINTS" id="PR00320">
    <property type="entry name" value="GPROTEINBRPT"/>
</dbReference>
<dbReference type="InterPro" id="IPR008271">
    <property type="entry name" value="Ser/Thr_kinase_AS"/>
</dbReference>
<dbReference type="GO" id="GO:0005524">
    <property type="term" value="F:ATP binding"/>
    <property type="evidence" value="ECO:0007669"/>
    <property type="project" value="InterPro"/>
</dbReference>
<dbReference type="PANTHER" id="PTHR22847:SF637">
    <property type="entry name" value="WD REPEAT DOMAIN 5B"/>
    <property type="match status" value="1"/>
</dbReference>
<feature type="region of interest" description="Disordered" evidence="4">
    <location>
        <begin position="310"/>
        <end position="335"/>
    </location>
</feature>
<dbReference type="PANTHER" id="PTHR22847">
    <property type="entry name" value="WD40 REPEAT PROTEIN"/>
    <property type="match status" value="1"/>
</dbReference>
<dbReference type="PROSITE" id="PS00678">
    <property type="entry name" value="WD_REPEATS_1"/>
    <property type="match status" value="3"/>
</dbReference>
<accession>A0A2W4WHX2</accession>
<evidence type="ECO:0000256" key="4">
    <source>
        <dbReference type="SAM" id="MobiDB-lite"/>
    </source>
</evidence>
<reference evidence="6 7" key="2">
    <citation type="submission" date="2018-06" db="EMBL/GenBank/DDBJ databases">
        <title>Metagenomic assembly of (sub)arctic Cyanobacteria and their associated microbiome from non-axenic cultures.</title>
        <authorList>
            <person name="Baurain D."/>
        </authorList>
    </citation>
    <scope>NUCLEOTIDE SEQUENCE [LARGE SCALE GENOMIC DNA]</scope>
    <source>
        <strain evidence="6">ULC041bin1</strain>
    </source>
</reference>
<dbReference type="SMART" id="SM00320">
    <property type="entry name" value="WD40"/>
    <property type="match status" value="7"/>
</dbReference>
<dbReference type="InterPro" id="IPR019775">
    <property type="entry name" value="WD40_repeat_CS"/>
</dbReference>
<feature type="repeat" description="WD" evidence="3">
    <location>
        <begin position="397"/>
        <end position="438"/>
    </location>
</feature>
<dbReference type="PROSITE" id="PS50082">
    <property type="entry name" value="WD_REPEATS_2"/>
    <property type="match status" value="5"/>
</dbReference>
<dbReference type="InterPro" id="IPR011009">
    <property type="entry name" value="Kinase-like_dom_sf"/>
</dbReference>
<proteinExistence type="predicted"/>
<dbReference type="InterPro" id="IPR000719">
    <property type="entry name" value="Prot_kinase_dom"/>
</dbReference>
<dbReference type="Gene3D" id="2.130.10.10">
    <property type="entry name" value="YVTN repeat-like/Quinoprotein amine dehydrogenase"/>
    <property type="match status" value="2"/>
</dbReference>
<reference evidence="7" key="1">
    <citation type="submission" date="2018-04" db="EMBL/GenBank/DDBJ databases">
        <authorList>
            <person name="Cornet L."/>
        </authorList>
    </citation>
    <scope>NUCLEOTIDE SEQUENCE [LARGE SCALE GENOMIC DNA]</scope>
</reference>
<gene>
    <name evidence="6" type="ORF">DCF17_08060</name>
</gene>
<feature type="domain" description="Protein kinase" evidence="5">
    <location>
        <begin position="37"/>
        <end position="299"/>
    </location>
</feature>
<evidence type="ECO:0000313" key="7">
    <source>
        <dbReference type="Proteomes" id="UP000249081"/>
    </source>
</evidence>
<dbReference type="GO" id="GO:0004672">
    <property type="term" value="F:protein kinase activity"/>
    <property type="evidence" value="ECO:0007669"/>
    <property type="project" value="InterPro"/>
</dbReference>
<dbReference type="NCBIfam" id="NF045510">
    <property type="entry name" value="4Cys_prefix_kin"/>
    <property type="match status" value="1"/>
</dbReference>